<evidence type="ECO:0000313" key="2">
    <source>
        <dbReference type="EMBL" id="KAK0443263.1"/>
    </source>
</evidence>
<feature type="compositionally biased region" description="Basic and acidic residues" evidence="1">
    <location>
        <begin position="141"/>
        <end position="156"/>
    </location>
</feature>
<reference evidence="2" key="1">
    <citation type="submission" date="2023-06" db="EMBL/GenBank/DDBJ databases">
        <authorList>
            <consortium name="Lawrence Berkeley National Laboratory"/>
            <person name="Ahrendt S."/>
            <person name="Sahu N."/>
            <person name="Indic B."/>
            <person name="Wong-Bajracharya J."/>
            <person name="Merenyi Z."/>
            <person name="Ke H.-M."/>
            <person name="Monk M."/>
            <person name="Kocsube S."/>
            <person name="Drula E."/>
            <person name="Lipzen A."/>
            <person name="Balint B."/>
            <person name="Henrissat B."/>
            <person name="Andreopoulos B."/>
            <person name="Martin F.M."/>
            <person name="Harder C.B."/>
            <person name="Rigling D."/>
            <person name="Ford K.L."/>
            <person name="Foster G.D."/>
            <person name="Pangilinan J."/>
            <person name="Papanicolaou A."/>
            <person name="Barry K."/>
            <person name="LaButti K."/>
            <person name="Viragh M."/>
            <person name="Koriabine M."/>
            <person name="Yan M."/>
            <person name="Riley R."/>
            <person name="Champramary S."/>
            <person name="Plett K.L."/>
            <person name="Tsai I.J."/>
            <person name="Slot J."/>
            <person name="Sipos G."/>
            <person name="Plett J."/>
            <person name="Nagy L.G."/>
            <person name="Grigoriev I.V."/>
        </authorList>
    </citation>
    <scope>NUCLEOTIDE SEQUENCE</scope>
    <source>
        <strain evidence="2">FPL87.14</strain>
    </source>
</reference>
<comment type="caution">
    <text evidence="2">The sequence shown here is derived from an EMBL/GenBank/DDBJ whole genome shotgun (WGS) entry which is preliminary data.</text>
</comment>
<feature type="compositionally biased region" description="Basic and acidic residues" evidence="1">
    <location>
        <begin position="34"/>
        <end position="45"/>
    </location>
</feature>
<name>A0AA39JMS0_9AGAR</name>
<proteinExistence type="predicted"/>
<feature type="compositionally biased region" description="Basic and acidic residues" evidence="1">
    <location>
        <begin position="103"/>
        <end position="117"/>
    </location>
</feature>
<sequence length="195" mass="20994">MAFVGAAPAGEQSEVELREAEPANGGGGQSGQSWRRDAEEIHVAREPANQASAAWRRGPANQASAAWRRDPANQASAAWRRDPANQASAAWRREPANQASAAWRRDPANQATHEWRLCRRSLASSNPKRSPLTDGAIGQSSRREAELLDGVGKHEPMSGNAVGRRAAEAEPISGRGPSWRREAKAEPLNQPAAGW</sequence>
<dbReference type="EMBL" id="JAUEPT010000023">
    <property type="protein sequence ID" value="KAK0443263.1"/>
    <property type="molecule type" value="Genomic_DNA"/>
</dbReference>
<dbReference type="AlphaFoldDB" id="A0AA39JMS0"/>
<keyword evidence="3" id="KW-1185">Reference proteome</keyword>
<feature type="region of interest" description="Disordered" evidence="1">
    <location>
        <begin position="1"/>
        <end position="195"/>
    </location>
</feature>
<gene>
    <name evidence="2" type="ORF">EV421DRAFT_1903761</name>
</gene>
<protein>
    <submittedName>
        <fullName evidence="2">Uncharacterized protein</fullName>
    </submittedName>
</protein>
<evidence type="ECO:0000256" key="1">
    <source>
        <dbReference type="SAM" id="MobiDB-lite"/>
    </source>
</evidence>
<dbReference type="Proteomes" id="UP001175226">
    <property type="component" value="Unassembled WGS sequence"/>
</dbReference>
<accession>A0AA39JMS0</accession>
<evidence type="ECO:0000313" key="3">
    <source>
        <dbReference type="Proteomes" id="UP001175226"/>
    </source>
</evidence>
<organism evidence="2 3">
    <name type="scientific">Armillaria borealis</name>
    <dbReference type="NCBI Taxonomy" id="47425"/>
    <lineage>
        <taxon>Eukaryota</taxon>
        <taxon>Fungi</taxon>
        <taxon>Dikarya</taxon>
        <taxon>Basidiomycota</taxon>
        <taxon>Agaricomycotina</taxon>
        <taxon>Agaricomycetes</taxon>
        <taxon>Agaricomycetidae</taxon>
        <taxon>Agaricales</taxon>
        <taxon>Marasmiineae</taxon>
        <taxon>Physalacriaceae</taxon>
        <taxon>Armillaria</taxon>
    </lineage>
</organism>